<dbReference type="EMBL" id="CP028324">
    <property type="protein sequence ID" value="AVR94963.1"/>
    <property type="molecule type" value="Genomic_DNA"/>
</dbReference>
<reference evidence="2 3" key="1">
    <citation type="submission" date="2018-03" db="EMBL/GenBank/DDBJ databases">
        <title>Massilia armeniaca sp. nov., isolated from desert soil.</title>
        <authorList>
            <person name="Huang H."/>
            <person name="Ren M."/>
        </authorList>
    </citation>
    <scope>NUCLEOTIDE SEQUENCE [LARGE SCALE GENOMIC DNA]</scope>
    <source>
        <strain evidence="2 3">ZMN-3</strain>
    </source>
</reference>
<dbReference type="Pfam" id="PF00128">
    <property type="entry name" value="Alpha-amylase"/>
    <property type="match status" value="2"/>
</dbReference>
<dbReference type="PANTHER" id="PTHR10357">
    <property type="entry name" value="ALPHA-AMYLASE FAMILY MEMBER"/>
    <property type="match status" value="1"/>
</dbReference>
<accession>A0A2R4C5T4</accession>
<dbReference type="AlphaFoldDB" id="A0A2R4C5T4"/>
<proteinExistence type="predicted"/>
<dbReference type="InterPro" id="IPR006047">
    <property type="entry name" value="GH13_cat_dom"/>
</dbReference>
<sequence length="535" mass="58952">MPLLCFPPFRILRRERCVVTAFDNKGRDSFPANPIVYFLMTDRFHSAGSAALGSYGRAIDPSGIGTFHGGNFAGVTQKLREGWFTGLGINAIWISAPYEQIHGWVSGNGGFAHEPYHGYWPLDFTCVERNFGDAAALRELVDTAHAAGIAVILDVAMSHVGYVVRPSGGAPAGTALPQCWGPEWVRADAPGYLPGGDDDLTRISFDLPKLRTECDDAVTLPAALRDKPDTRAVELEATPVRGYLVQWLARWVRDFGIDGFRCDSARHVDLRCWSELKQAADHALRAWRVEHRDSGSTPFWMVAEAYGHGLQRSAYFDGGFDSVLNFDFQHELGAILADVDMATPFGRGLVWRRLDKLFARYAAELAAGRHDVLSYLSSHDTGLFCREQLRLGATALMTLPGGVQLFYGDESARPPLASDDPAQAARSDMNWHSVDPGLLAHWQRLGRFRRAHVALARGAHQRLCMAPYVFARSDPASGERVLVAWGPGQTRVCVRTLFADGTRLRDIDAGQTFTVVDGHVELAVEELLLLEMDGD</sequence>
<gene>
    <name evidence="2" type="ORF">C9I28_03955</name>
</gene>
<name>A0A2R4C5T4_9BURK</name>
<evidence type="ECO:0000259" key="1">
    <source>
        <dbReference type="SMART" id="SM00642"/>
    </source>
</evidence>
<evidence type="ECO:0000313" key="2">
    <source>
        <dbReference type="EMBL" id="AVR94963.1"/>
    </source>
</evidence>
<protein>
    <submittedName>
        <fullName evidence="2">Alpha-amylase</fullName>
    </submittedName>
</protein>
<dbReference type="SUPFAM" id="SSF51445">
    <property type="entry name" value="(Trans)glycosidases"/>
    <property type="match status" value="1"/>
</dbReference>
<dbReference type="Gene3D" id="3.20.20.80">
    <property type="entry name" value="Glycosidases"/>
    <property type="match status" value="1"/>
</dbReference>
<dbReference type="GO" id="GO:0005975">
    <property type="term" value="P:carbohydrate metabolic process"/>
    <property type="evidence" value="ECO:0007669"/>
    <property type="project" value="InterPro"/>
</dbReference>
<dbReference type="Proteomes" id="UP000240505">
    <property type="component" value="Chromosome"/>
</dbReference>
<dbReference type="OrthoDB" id="9800174at2"/>
<dbReference type="PANTHER" id="PTHR10357:SF209">
    <property type="entry name" value="PERIPLASMIC ALPHA-AMYLASE"/>
    <property type="match status" value="1"/>
</dbReference>
<evidence type="ECO:0000313" key="3">
    <source>
        <dbReference type="Proteomes" id="UP000240505"/>
    </source>
</evidence>
<organism evidence="2 3">
    <name type="scientific">Pseudoduganella armeniaca</name>
    <dbReference type="NCBI Taxonomy" id="2072590"/>
    <lineage>
        <taxon>Bacteria</taxon>
        <taxon>Pseudomonadati</taxon>
        <taxon>Pseudomonadota</taxon>
        <taxon>Betaproteobacteria</taxon>
        <taxon>Burkholderiales</taxon>
        <taxon>Oxalobacteraceae</taxon>
        <taxon>Telluria group</taxon>
        <taxon>Pseudoduganella</taxon>
    </lineage>
</organism>
<dbReference type="InterPro" id="IPR017853">
    <property type="entry name" value="GH"/>
</dbReference>
<dbReference type="SMART" id="SM00642">
    <property type="entry name" value="Aamy"/>
    <property type="match status" value="1"/>
</dbReference>
<feature type="domain" description="Glycosyl hydrolase family 13 catalytic" evidence="1">
    <location>
        <begin position="38"/>
        <end position="449"/>
    </location>
</feature>
<dbReference type="KEGG" id="masz:C9I28_03955"/>
<keyword evidence="3" id="KW-1185">Reference proteome</keyword>